<feature type="compositionally biased region" description="Polar residues" evidence="1">
    <location>
        <begin position="119"/>
        <end position="143"/>
    </location>
</feature>
<proteinExistence type="predicted"/>
<reference evidence="2" key="1">
    <citation type="submission" date="2023-01" db="EMBL/GenBank/DDBJ databases">
        <title>Genome assembly of the deep-sea coral Lophelia pertusa.</title>
        <authorList>
            <person name="Herrera S."/>
            <person name="Cordes E."/>
        </authorList>
    </citation>
    <scope>NUCLEOTIDE SEQUENCE</scope>
    <source>
        <strain evidence="2">USNM1676648</strain>
        <tissue evidence="2">Polyp</tissue>
    </source>
</reference>
<sequence length="354" mass="39696">MCGSHEQMKKIRKYSASTGLKAVPTVPSTFVARSSPHFMAALSDKGQDHRQRKTSVYKTAATSPNPAPKKHSTLYRSQNLPMIHVTMEELEERSGHTVSPQRKISSSNGPLWARGGRNTIDTNEKYSTASNSTATRQRKISSSLKKRESVLGETPLGRDRIFLRKVSNTTAPPPKKVNEAEEKARLLMKYSLNNTKLNNDGKNRMKNTYFSRYNIETASVLKGNLNNNWTARGRTQSLNFVPKGEIAQIKTKTVDKIFTSRSFPGDPTTNNVFARDRAQSLNLVLRGSGSVKTKTLNERQGGLYEIMEEKRKQSPPAVTVATESNLQAEPHTKLTNQLSLDLYSFIPRKKWIIT</sequence>
<dbReference type="AlphaFoldDB" id="A0A9X0A682"/>
<dbReference type="Proteomes" id="UP001163046">
    <property type="component" value="Unassembled WGS sequence"/>
</dbReference>
<protein>
    <submittedName>
        <fullName evidence="2">Uncharacterized protein</fullName>
    </submittedName>
</protein>
<feature type="compositionally biased region" description="Polar residues" evidence="1">
    <location>
        <begin position="96"/>
        <end position="109"/>
    </location>
</feature>
<evidence type="ECO:0000256" key="1">
    <source>
        <dbReference type="SAM" id="MobiDB-lite"/>
    </source>
</evidence>
<comment type="caution">
    <text evidence="2">The sequence shown here is derived from an EMBL/GenBank/DDBJ whole genome shotgun (WGS) entry which is preliminary data.</text>
</comment>
<gene>
    <name evidence="2" type="ORF">OS493_003851</name>
</gene>
<keyword evidence="3" id="KW-1185">Reference proteome</keyword>
<organism evidence="2 3">
    <name type="scientific">Desmophyllum pertusum</name>
    <dbReference type="NCBI Taxonomy" id="174260"/>
    <lineage>
        <taxon>Eukaryota</taxon>
        <taxon>Metazoa</taxon>
        <taxon>Cnidaria</taxon>
        <taxon>Anthozoa</taxon>
        <taxon>Hexacorallia</taxon>
        <taxon>Scleractinia</taxon>
        <taxon>Caryophylliina</taxon>
        <taxon>Caryophylliidae</taxon>
        <taxon>Desmophyllum</taxon>
    </lineage>
</organism>
<evidence type="ECO:0000313" key="2">
    <source>
        <dbReference type="EMBL" id="KAJ7394171.1"/>
    </source>
</evidence>
<dbReference type="EMBL" id="MU825397">
    <property type="protein sequence ID" value="KAJ7394171.1"/>
    <property type="molecule type" value="Genomic_DNA"/>
</dbReference>
<feature type="region of interest" description="Disordered" evidence="1">
    <location>
        <begin position="93"/>
        <end position="146"/>
    </location>
</feature>
<dbReference type="OrthoDB" id="5959846at2759"/>
<name>A0A9X0A682_9CNID</name>
<accession>A0A9X0A682</accession>
<evidence type="ECO:0000313" key="3">
    <source>
        <dbReference type="Proteomes" id="UP001163046"/>
    </source>
</evidence>